<dbReference type="Gene3D" id="3.40.50.1820">
    <property type="entry name" value="alpha/beta hydrolase"/>
    <property type="match status" value="1"/>
</dbReference>
<evidence type="ECO:0000256" key="2">
    <source>
        <dbReference type="ARBA" id="ARBA00004240"/>
    </source>
</evidence>
<evidence type="ECO:0000256" key="6">
    <source>
        <dbReference type="ARBA" id="ARBA00023136"/>
    </source>
</evidence>
<evidence type="ECO:0000313" key="7">
    <source>
        <dbReference type="EMBL" id="KAF9760067.1"/>
    </source>
</evidence>
<evidence type="ECO:0000256" key="4">
    <source>
        <dbReference type="ARBA" id="ARBA00022824"/>
    </source>
</evidence>
<reference evidence="7" key="1">
    <citation type="submission" date="2020-10" db="EMBL/GenBank/DDBJ databases">
        <title>High-Quality Genome Resource of Clonostachys rosea strain S41 by Oxford Nanopore Long-Read Sequencing.</title>
        <authorList>
            <person name="Wang H."/>
        </authorList>
    </citation>
    <scope>NUCLEOTIDE SEQUENCE</scope>
    <source>
        <strain evidence="7">S41</strain>
    </source>
</reference>
<keyword evidence="5" id="KW-0496">Mitochondrion</keyword>
<comment type="subcellular location">
    <subcellularLocation>
        <location evidence="2">Endoplasmic reticulum</location>
    </subcellularLocation>
    <subcellularLocation>
        <location evidence="3">Membrane</location>
    </subcellularLocation>
    <subcellularLocation>
        <location evidence="1">Mitochondrion</location>
    </subcellularLocation>
</comment>
<comment type="caution">
    <text evidence="7">The sequence shown here is derived from an EMBL/GenBank/DDBJ whole genome shotgun (WGS) entry which is preliminary data.</text>
</comment>
<evidence type="ECO:0000256" key="5">
    <source>
        <dbReference type="ARBA" id="ARBA00023128"/>
    </source>
</evidence>
<dbReference type="Proteomes" id="UP000616885">
    <property type="component" value="Unassembled WGS sequence"/>
</dbReference>
<organism evidence="7 8">
    <name type="scientific">Bionectria ochroleuca</name>
    <name type="common">Gliocladium roseum</name>
    <dbReference type="NCBI Taxonomy" id="29856"/>
    <lineage>
        <taxon>Eukaryota</taxon>
        <taxon>Fungi</taxon>
        <taxon>Dikarya</taxon>
        <taxon>Ascomycota</taxon>
        <taxon>Pezizomycotina</taxon>
        <taxon>Sordariomycetes</taxon>
        <taxon>Hypocreomycetidae</taxon>
        <taxon>Hypocreales</taxon>
        <taxon>Bionectriaceae</taxon>
        <taxon>Clonostachys</taxon>
    </lineage>
</organism>
<dbReference type="SUPFAM" id="SSF53474">
    <property type="entry name" value="alpha/beta-Hydrolases"/>
    <property type="match status" value="1"/>
</dbReference>
<dbReference type="EMBL" id="JADCTT010000001">
    <property type="protein sequence ID" value="KAF9760067.1"/>
    <property type="molecule type" value="Genomic_DNA"/>
</dbReference>
<gene>
    <name evidence="7" type="ORF">IM811_001761</name>
</gene>
<evidence type="ECO:0000256" key="3">
    <source>
        <dbReference type="ARBA" id="ARBA00004370"/>
    </source>
</evidence>
<keyword evidence="4" id="KW-0256">Endoplasmic reticulum</keyword>
<protein>
    <recommendedName>
        <fullName evidence="9">DUF676 domain-containing protein</fullName>
    </recommendedName>
</protein>
<dbReference type="GO" id="GO:0005783">
    <property type="term" value="C:endoplasmic reticulum"/>
    <property type="evidence" value="ECO:0007669"/>
    <property type="project" value="UniProtKB-SubCell"/>
</dbReference>
<dbReference type="AlphaFoldDB" id="A0A8H7NPV7"/>
<dbReference type="GO" id="GO:0005739">
    <property type="term" value="C:mitochondrion"/>
    <property type="evidence" value="ECO:0007669"/>
    <property type="project" value="UniProtKB-SubCell"/>
</dbReference>
<evidence type="ECO:0000313" key="8">
    <source>
        <dbReference type="Proteomes" id="UP000616885"/>
    </source>
</evidence>
<proteinExistence type="predicted"/>
<name>A0A8H7NPV7_BIOOC</name>
<accession>A0A8H7NPV7</accession>
<evidence type="ECO:0008006" key="9">
    <source>
        <dbReference type="Google" id="ProtNLM"/>
    </source>
</evidence>
<sequence>MNHLTGREDAINRGIFNKEVSDYEVSAVYKHPEATADIVLVHGLKGHPKKTWRSKNDVFWPTDLLPASLEDEKANVLVYGYNADVYSSNSVKSPSDNHIFQHARSLVTSLTQFRRGEKTVELPIIWIVHSFGGIVVKKALLFSQELQLVEQQHYRSLFVSTYAIIFLAINIAVPQKLFATESRLLKSLKKDNGELQDINRQFANICGRFKMHMVHENHKTNIKTTKQMIVDSESACPQLPGVVYYGIEATHAGMCKFDTINAPGFRNISTAIRDWVHEASLVVSQRWIGEHETRRNTARNEIDERMISLTHPHTRSLQSLSSTTHNGADTAGVVNILPMPADQFVVPTKVNQPNKEIPILIQTGEEVADHMHELDGKGHALLDTSTASVNHLDYYDLYQDCFEIRDSLIATINKFRNTHGQDPFVESRQETWAGVQEAAHRFHDLLRSRSNSPDETSSAERLRKAYDNPSDDNFDFVSFLSKYTPPRLLLSSVLCAGLKTLLAAMRVNMNLGHQLHNILESLPSSLNHPTGFIEGLGADEEFHRKISAVYSCLLKLLRVSLKLFVGGSDRSRLDKLVDRMAMLKMRAKKLHTYGSSASYLKLKELQVLQERNLVVSSLSLKAQDELKQRLDETLQRVMALEGLKEILIDDRRRDIEQLCATTPDLPEHEGGIVDETHKEVPTQVTQETAIDTALFQSSEDAPDERPTIPQILQLLEYDPAIMPSDCSKLLRIQPMSAGLKSSRLLYVVNNIRLRAWLEVNESSLLLINGGGDPSPISEVSYITARLAESFILVARPTRQIMAMAYFCGQHRRVGSDVYASPTEMGMSLLCQLIDTGKEVFAAEIVLDALDGLEPSNIVTICNSIEKLLALLGSSVVVFIVIEGLNFFSYPASRQADTGELLGRLVSIQRRTESATIKLLFTCPSRVLFLEDMVTSSEIMTVPRSPPDLGIWTEGAFSKLFDEVLSDPDDSSDDN</sequence>
<keyword evidence="6" id="KW-0472">Membrane</keyword>
<dbReference type="PANTHER" id="PTHR48182:SF2">
    <property type="entry name" value="PROTEIN SERAC1"/>
    <property type="match status" value="1"/>
</dbReference>
<dbReference type="InterPro" id="IPR052374">
    <property type="entry name" value="SERAC1"/>
</dbReference>
<dbReference type="GO" id="GO:0016020">
    <property type="term" value="C:membrane"/>
    <property type="evidence" value="ECO:0007669"/>
    <property type="project" value="UniProtKB-SubCell"/>
</dbReference>
<evidence type="ECO:0000256" key="1">
    <source>
        <dbReference type="ARBA" id="ARBA00004173"/>
    </source>
</evidence>
<dbReference type="InterPro" id="IPR029058">
    <property type="entry name" value="AB_hydrolase_fold"/>
</dbReference>
<dbReference type="PANTHER" id="PTHR48182">
    <property type="entry name" value="PROTEIN SERAC1"/>
    <property type="match status" value="1"/>
</dbReference>